<dbReference type="InterPro" id="IPR046867">
    <property type="entry name" value="AldOxase/xan_DH_MoCoBD2"/>
</dbReference>
<dbReference type="InterPro" id="IPR012368">
    <property type="entry name" value="OxRdtase_Mopterin-bd_su_IorB"/>
</dbReference>
<dbReference type="PANTHER" id="PTHR47495">
    <property type="entry name" value="ALDEHYDE DEHYDROGENASE"/>
    <property type="match status" value="1"/>
</dbReference>
<dbReference type="InterPro" id="IPR052516">
    <property type="entry name" value="N-heterocyclic_Hydroxylase"/>
</dbReference>
<dbReference type="SUPFAM" id="SSF54665">
    <property type="entry name" value="CO dehydrogenase molybdoprotein N-domain-like"/>
    <property type="match status" value="1"/>
</dbReference>
<evidence type="ECO:0000313" key="2">
    <source>
        <dbReference type="EMBL" id="MXO87302.1"/>
    </source>
</evidence>
<dbReference type="Gene3D" id="3.90.1170.50">
    <property type="entry name" value="Aldehyde oxidase/xanthine dehydrogenase, a/b hammerhead"/>
    <property type="match status" value="1"/>
</dbReference>
<dbReference type="AlphaFoldDB" id="A0A844ZJ45"/>
<dbReference type="PANTHER" id="PTHR47495:SF2">
    <property type="entry name" value="ALDEHYDE DEHYDROGENASE"/>
    <property type="match status" value="1"/>
</dbReference>
<dbReference type="InterPro" id="IPR036856">
    <property type="entry name" value="Ald_Oxase/Xan_DH_a/b_sf"/>
</dbReference>
<dbReference type="Proteomes" id="UP000435243">
    <property type="component" value="Unassembled WGS sequence"/>
</dbReference>
<evidence type="ECO:0000259" key="1">
    <source>
        <dbReference type="SMART" id="SM01008"/>
    </source>
</evidence>
<dbReference type="EMBL" id="WTYY01000001">
    <property type="protein sequence ID" value="MXO87302.1"/>
    <property type="molecule type" value="Genomic_DNA"/>
</dbReference>
<dbReference type="RefSeq" id="WP_160589258.1">
    <property type="nucleotide sequence ID" value="NZ_BAAAFP010000002.1"/>
</dbReference>
<sequence length="762" mass="81106">MKLTRRSVMVGSAIGGGLLVAWSLVPRSYDSPLEPARGETAFDAWLKIAEDGVITVAVPQLEMGQGITTLLPQIVAMELGADWRQVGVEPAPVSGAYANMPLAAYWSPLWHPAIPALADEPDDFLLRRWAEDNRFTATADGTSLAAFELSCRKAAAAARAMLQMAAAERWDVSWEECDTNAGFVIHGEDRLSFGELAAEAGEFSPPDPPPLRSEPPRDVAIGSALAAGGDDDAGREIPFPRLDLPSKVDGSYLFAGDIRLPDMVYAAIRHGPRDQAELVGYDLEKVAGMTELVGVIRGKRWLAAAASNWWAAEQALEAMAPRFAAENVVRTERLVAALDDGVRRGAGVLIAQSGAGDEGYRPDFALRYDIEPAVHGTIETTCVTARLADGKLELWMASQAPEAARAAAAKALGISRGDVVLYPMPAGGSFDRRLEHEQAIEAALIAREIDLPVQLVWSREEEQLALNPRPPAAGLLGAEISADGRITAMRLRIATPPAAQEFGRRLFDNQTSWAAIEAVAGMGDPMAVEGAVPPYAIPDLAVYHVPVTLPLPSGRMRGNAHGLTCFMIESFIDEVAQRHEQEPMSYRISMLGGDLRLAECLQRAARLAQWDGGARGTGQGIACHRIDRLGNAGRIAVVATATAGEGGVRVSRIAAAVDIGRVVNRDIALQQIEGGLMFGLALALGSATEYDEGRPVANRLSALSLPTLEDTPEISIDLVESNGEPFDPGEIGVPAIAPAIANALFSATGLRLRRLPLLSGGL</sequence>
<name>A0A844ZJ45_9SPHN</name>
<dbReference type="InterPro" id="IPR000674">
    <property type="entry name" value="Ald_Oxase/Xan_DH_a/b"/>
</dbReference>
<dbReference type="SUPFAM" id="SSF56003">
    <property type="entry name" value="Molybdenum cofactor-binding domain"/>
    <property type="match status" value="2"/>
</dbReference>
<dbReference type="Pfam" id="PF02738">
    <property type="entry name" value="MoCoBD_1"/>
    <property type="match status" value="1"/>
</dbReference>
<feature type="domain" description="Aldehyde oxidase/xanthine dehydrogenase a/b hammerhead" evidence="1">
    <location>
        <begin position="249"/>
        <end position="327"/>
    </location>
</feature>
<reference evidence="2 3" key="1">
    <citation type="submission" date="2019-12" db="EMBL/GenBank/DDBJ databases">
        <title>Genomic-based taxomic classification of the family Erythrobacteraceae.</title>
        <authorList>
            <person name="Xu L."/>
        </authorList>
    </citation>
    <scope>NUCLEOTIDE SEQUENCE [LARGE SCALE GENOMIC DNA]</scope>
    <source>
        <strain evidence="2 3">JCM 16339</strain>
    </source>
</reference>
<dbReference type="SMART" id="SM01008">
    <property type="entry name" value="Ald_Xan_dh_C"/>
    <property type="match status" value="1"/>
</dbReference>
<dbReference type="InterPro" id="IPR008274">
    <property type="entry name" value="AldOxase/xan_DH_MoCoBD1"/>
</dbReference>
<gene>
    <name evidence="2" type="ORF">GRI32_00935</name>
</gene>
<dbReference type="GO" id="GO:0016491">
    <property type="term" value="F:oxidoreductase activity"/>
    <property type="evidence" value="ECO:0007669"/>
    <property type="project" value="InterPro"/>
</dbReference>
<dbReference type="Pfam" id="PF20256">
    <property type="entry name" value="MoCoBD_2"/>
    <property type="match status" value="2"/>
</dbReference>
<protein>
    <submittedName>
        <fullName evidence="2">Molybdopterin-dependent oxidoreductase</fullName>
    </submittedName>
</protein>
<accession>A0A844ZJ45</accession>
<proteinExistence type="predicted"/>
<organism evidence="2 3">
    <name type="scientific">Alteraurantiacibacter aestuarii</name>
    <dbReference type="NCBI Taxonomy" id="650004"/>
    <lineage>
        <taxon>Bacteria</taxon>
        <taxon>Pseudomonadati</taxon>
        <taxon>Pseudomonadota</taxon>
        <taxon>Alphaproteobacteria</taxon>
        <taxon>Sphingomonadales</taxon>
        <taxon>Erythrobacteraceae</taxon>
        <taxon>Alteraurantiacibacter</taxon>
    </lineage>
</organism>
<dbReference type="Gene3D" id="3.30.365.10">
    <property type="entry name" value="Aldehyde oxidase/xanthine dehydrogenase, molybdopterin binding domain"/>
    <property type="match status" value="4"/>
</dbReference>
<dbReference type="InterPro" id="IPR037165">
    <property type="entry name" value="AldOxase/xan_DH_Mopterin-bd_sf"/>
</dbReference>
<keyword evidence="3" id="KW-1185">Reference proteome</keyword>
<comment type="caution">
    <text evidence="2">The sequence shown here is derived from an EMBL/GenBank/DDBJ whole genome shotgun (WGS) entry which is preliminary data.</text>
</comment>
<dbReference type="PIRSF" id="PIRSF036389">
    <property type="entry name" value="IOR_B"/>
    <property type="match status" value="1"/>
</dbReference>
<evidence type="ECO:0000313" key="3">
    <source>
        <dbReference type="Proteomes" id="UP000435243"/>
    </source>
</evidence>
<dbReference type="OrthoDB" id="9767994at2"/>